<feature type="signal peptide" evidence="1">
    <location>
        <begin position="1"/>
        <end position="24"/>
    </location>
</feature>
<proteinExistence type="predicted"/>
<dbReference type="CDD" id="cd18186">
    <property type="entry name" value="BTB_POZ_ZBTB_KLHL-like"/>
    <property type="match status" value="1"/>
</dbReference>
<dbReference type="Pfam" id="PF00651">
    <property type="entry name" value="BTB"/>
    <property type="match status" value="1"/>
</dbReference>
<dbReference type="Proteomes" id="UP000494165">
    <property type="component" value="Unassembled WGS sequence"/>
</dbReference>
<dbReference type="EMBL" id="CADEPI010000049">
    <property type="protein sequence ID" value="CAB3369922.1"/>
    <property type="molecule type" value="Genomic_DNA"/>
</dbReference>
<dbReference type="InterPro" id="IPR000210">
    <property type="entry name" value="BTB/POZ_dom"/>
</dbReference>
<keyword evidence="1" id="KW-0732">Signal</keyword>
<feature type="chain" id="PRO_5035793543" description="BTB domain-containing protein" evidence="1">
    <location>
        <begin position="25"/>
        <end position="559"/>
    </location>
</feature>
<dbReference type="SUPFAM" id="SSF54695">
    <property type="entry name" value="POZ domain"/>
    <property type="match status" value="1"/>
</dbReference>
<evidence type="ECO:0000313" key="4">
    <source>
        <dbReference type="Proteomes" id="UP000494165"/>
    </source>
</evidence>
<sequence>MTPDRLISVCFVLFVLLTAHELRSECGKLPKAEAAGQKNVDTKIKNADLKANNVTTNDSVPNIDRLVQQFNAKVQNMTGENEPNWRAGKSSLAEKIRYMLKTKRMTDSSLIVGPTGNTRTFETHSVVLAAASPIFEYALSESPNLRIQGWLPNEFEKFLNFAYSENLCFDGFDEACTLLHHAADWKIEGAKDEARKFIYLNVYPDYIWDAFYCAKKAQDEVIQEFASELISEFSSQTLKDRKLNDLSQKDLANLLAQDDLNVQSEVEVFEAVARWGLMQVINSGKTPTTPELIREKIGPDVFRQIRFLTMTGTEFARTHTSTQLLSYEEGLAVLLNINSPGSIQLPNAVCNVTKKREFKKDLKKTFITLGSSKSKCAVDGSNYSPDTLDLFTLSIIPNADEWQLVGIQIPKSIEATANCTLSESFDVLILDLENRTVDKFSYNDVTPPCSTLRVKSDLPPGRIFAVNDSEVMNVKFDRTVKIPSVKTVKGPERYRIKIVLKEARTYPVFVDAGTKMKAKDSSEMKYELYSSTFDFEGDKTSKYRLLQNPQFVYALITKY</sequence>
<feature type="domain" description="BTB" evidence="2">
    <location>
        <begin position="106"/>
        <end position="171"/>
    </location>
</feature>
<dbReference type="Pfam" id="PF07707">
    <property type="entry name" value="BACK"/>
    <property type="match status" value="1"/>
</dbReference>
<dbReference type="Gene3D" id="1.25.40.420">
    <property type="match status" value="1"/>
</dbReference>
<dbReference type="InterPro" id="IPR011705">
    <property type="entry name" value="BACK"/>
</dbReference>
<gene>
    <name evidence="3" type="ORF">CLODIP_2_CD14650</name>
</gene>
<name>A0A8S1CP46_9INSE</name>
<evidence type="ECO:0000256" key="1">
    <source>
        <dbReference type="SAM" id="SignalP"/>
    </source>
</evidence>
<dbReference type="AlphaFoldDB" id="A0A8S1CP46"/>
<organism evidence="3 4">
    <name type="scientific">Cloeon dipterum</name>
    <dbReference type="NCBI Taxonomy" id="197152"/>
    <lineage>
        <taxon>Eukaryota</taxon>
        <taxon>Metazoa</taxon>
        <taxon>Ecdysozoa</taxon>
        <taxon>Arthropoda</taxon>
        <taxon>Hexapoda</taxon>
        <taxon>Insecta</taxon>
        <taxon>Pterygota</taxon>
        <taxon>Palaeoptera</taxon>
        <taxon>Ephemeroptera</taxon>
        <taxon>Pisciforma</taxon>
        <taxon>Baetidae</taxon>
        <taxon>Cloeon</taxon>
    </lineage>
</organism>
<dbReference type="InterPro" id="IPR011333">
    <property type="entry name" value="SKP1/BTB/POZ_sf"/>
</dbReference>
<dbReference type="SMART" id="SM00875">
    <property type="entry name" value="BACK"/>
    <property type="match status" value="1"/>
</dbReference>
<evidence type="ECO:0000259" key="2">
    <source>
        <dbReference type="PROSITE" id="PS50097"/>
    </source>
</evidence>
<dbReference type="OrthoDB" id="45365at2759"/>
<protein>
    <recommendedName>
        <fullName evidence="2">BTB domain-containing protein</fullName>
    </recommendedName>
</protein>
<dbReference type="PANTHER" id="PTHR45774">
    <property type="entry name" value="BTB/POZ DOMAIN-CONTAINING"/>
    <property type="match status" value="1"/>
</dbReference>
<comment type="caution">
    <text evidence="3">The sequence shown here is derived from an EMBL/GenBank/DDBJ whole genome shotgun (WGS) entry which is preliminary data.</text>
</comment>
<evidence type="ECO:0000313" key="3">
    <source>
        <dbReference type="EMBL" id="CAB3369922.1"/>
    </source>
</evidence>
<dbReference type="GO" id="GO:0005829">
    <property type="term" value="C:cytosol"/>
    <property type="evidence" value="ECO:0007669"/>
    <property type="project" value="TreeGrafter"/>
</dbReference>
<dbReference type="PANTHER" id="PTHR45774:SF4">
    <property type="entry name" value="AXUNDEAD, ISOFORM F"/>
    <property type="match status" value="1"/>
</dbReference>
<dbReference type="Gene3D" id="3.30.710.10">
    <property type="entry name" value="Potassium Channel Kv1.1, Chain A"/>
    <property type="match status" value="1"/>
</dbReference>
<accession>A0A8S1CP46</accession>
<keyword evidence="4" id="KW-1185">Reference proteome</keyword>
<dbReference type="PROSITE" id="PS50097">
    <property type="entry name" value="BTB"/>
    <property type="match status" value="1"/>
</dbReference>
<reference evidence="3 4" key="1">
    <citation type="submission" date="2020-04" db="EMBL/GenBank/DDBJ databases">
        <authorList>
            <person name="Alioto T."/>
            <person name="Alioto T."/>
            <person name="Gomez Garrido J."/>
        </authorList>
    </citation>
    <scope>NUCLEOTIDE SEQUENCE [LARGE SCALE GENOMIC DNA]</scope>
</reference>
<dbReference type="GO" id="GO:0022008">
    <property type="term" value="P:neurogenesis"/>
    <property type="evidence" value="ECO:0007669"/>
    <property type="project" value="TreeGrafter"/>
</dbReference>
<dbReference type="SMART" id="SM00225">
    <property type="entry name" value="BTB"/>
    <property type="match status" value="1"/>
</dbReference>